<comment type="subcellular location">
    <subcellularLocation>
        <location evidence="2">Membrane</location>
    </subcellularLocation>
</comment>
<keyword evidence="4" id="KW-0812">Transmembrane</keyword>
<dbReference type="SUPFAM" id="SSF48264">
    <property type="entry name" value="Cytochrome P450"/>
    <property type="match status" value="1"/>
</dbReference>
<gene>
    <name evidence="12" type="ORF">Syun_004932</name>
</gene>
<evidence type="ECO:0000256" key="5">
    <source>
        <dbReference type="ARBA" id="ARBA00022723"/>
    </source>
</evidence>
<protein>
    <recommendedName>
        <fullName evidence="14">Cytochrome P450</fullName>
    </recommendedName>
</protein>
<keyword evidence="7 11" id="KW-0560">Oxidoreductase</keyword>
<dbReference type="InterPro" id="IPR001128">
    <property type="entry name" value="Cyt_P450"/>
</dbReference>
<dbReference type="PANTHER" id="PTHR47947">
    <property type="entry name" value="CYTOCHROME P450 82C3-RELATED"/>
    <property type="match status" value="1"/>
</dbReference>
<dbReference type="EMBL" id="JBBNAF010000002">
    <property type="protein sequence ID" value="KAK9164030.1"/>
    <property type="molecule type" value="Genomic_DNA"/>
</dbReference>
<name>A0AAP0L4V1_9MAGN</name>
<dbReference type="GO" id="GO:0016705">
    <property type="term" value="F:oxidoreductase activity, acting on paired donors, with incorporation or reduction of molecular oxygen"/>
    <property type="evidence" value="ECO:0007669"/>
    <property type="project" value="InterPro"/>
</dbReference>
<organism evidence="12 13">
    <name type="scientific">Stephania yunnanensis</name>
    <dbReference type="NCBI Taxonomy" id="152371"/>
    <lineage>
        <taxon>Eukaryota</taxon>
        <taxon>Viridiplantae</taxon>
        <taxon>Streptophyta</taxon>
        <taxon>Embryophyta</taxon>
        <taxon>Tracheophyta</taxon>
        <taxon>Spermatophyta</taxon>
        <taxon>Magnoliopsida</taxon>
        <taxon>Ranunculales</taxon>
        <taxon>Menispermaceae</taxon>
        <taxon>Menispermoideae</taxon>
        <taxon>Cissampelideae</taxon>
        <taxon>Stephania</taxon>
    </lineage>
</organism>
<evidence type="ECO:0000313" key="13">
    <source>
        <dbReference type="Proteomes" id="UP001420932"/>
    </source>
</evidence>
<evidence type="ECO:0000256" key="6">
    <source>
        <dbReference type="ARBA" id="ARBA00022989"/>
    </source>
</evidence>
<dbReference type="Gene3D" id="1.10.630.10">
    <property type="entry name" value="Cytochrome P450"/>
    <property type="match status" value="1"/>
</dbReference>
<dbReference type="PRINTS" id="PR00385">
    <property type="entry name" value="P450"/>
</dbReference>
<keyword evidence="11" id="KW-0503">Monooxygenase</keyword>
<keyword evidence="13" id="KW-1185">Reference proteome</keyword>
<comment type="similarity">
    <text evidence="11">Belongs to the cytochrome P450 family.</text>
</comment>
<feature type="binding site" description="axial binding residue" evidence="10">
    <location>
        <position position="545"/>
    </location>
    <ligand>
        <name>heme</name>
        <dbReference type="ChEBI" id="CHEBI:30413"/>
    </ligand>
    <ligandPart>
        <name>Fe</name>
        <dbReference type="ChEBI" id="CHEBI:18248"/>
    </ligandPart>
</feature>
<keyword evidence="6" id="KW-1133">Transmembrane helix</keyword>
<sequence>MWHPEISFFVGLKLKRGTQKCLTYHSPMYIYSHSYFQEFQTIFPTRARPNSFSQINKSRHLGPPVTAIMTTYSYFQPYIQYCALLLASLSIFYHLLIRRSRPIHGGAKKLPEPDGAWPIIGHILAFGPHDLWYRKLSDMADKVGPVFAIRLGKRFAVVINNWELAKECFTSSNDKTLASRPTSLHSKYMGYNGAMFGFATEGPYLREVRKLITQELFSNKRLQALNHLRVSEIDLMIRRLKELSSINDKSGDHQVSKYSHVLVELDPWLRALTLNIMLRNIAGKRYYYGGDESEKHSDVEAKRWRDAFDNLIHTLRAFTVSELFPGWEFIDLMMGVQRGMRKASEDMDLLLSGWLEEHRMEGRSVDGEEDFVDVMINIDKNAKLFSEHDVDSVVKATCLDILIAARDTTSITLLWVITMLLNNPQVLKKVKEELDNQIGKDRHADEEDIKHLPYLQAVVKETLRLYPPSPLSLPHEASNDCIVGGFHVPKGATLITNIWKIQRDPSIWPDPLEFKPERFLTKNALVDFRGLHYELLPFGSGRRMCVGTNLAAHIVHLTLARLFHEFEIETPNNAPIDMTEAPDTDLVRASPLSVLIRPRE</sequence>
<evidence type="ECO:0000256" key="11">
    <source>
        <dbReference type="RuleBase" id="RU000461"/>
    </source>
</evidence>
<evidence type="ECO:0000256" key="9">
    <source>
        <dbReference type="ARBA" id="ARBA00023136"/>
    </source>
</evidence>
<dbReference type="AlphaFoldDB" id="A0AAP0L4V1"/>
<keyword evidence="3 10" id="KW-0349">Heme</keyword>
<dbReference type="Proteomes" id="UP001420932">
    <property type="component" value="Unassembled WGS sequence"/>
</dbReference>
<dbReference type="PANTHER" id="PTHR47947:SF26">
    <property type="entry name" value="CYTOCHROME P450"/>
    <property type="match status" value="1"/>
</dbReference>
<evidence type="ECO:0008006" key="14">
    <source>
        <dbReference type="Google" id="ProtNLM"/>
    </source>
</evidence>
<dbReference type="FunFam" id="1.10.630.10:FF:000026">
    <property type="entry name" value="Cytochrome P450 82C4"/>
    <property type="match status" value="1"/>
</dbReference>
<dbReference type="InterPro" id="IPR036396">
    <property type="entry name" value="Cyt_P450_sf"/>
</dbReference>
<evidence type="ECO:0000256" key="7">
    <source>
        <dbReference type="ARBA" id="ARBA00023002"/>
    </source>
</evidence>
<dbReference type="GO" id="GO:0004497">
    <property type="term" value="F:monooxygenase activity"/>
    <property type="evidence" value="ECO:0007669"/>
    <property type="project" value="UniProtKB-KW"/>
</dbReference>
<evidence type="ECO:0000256" key="3">
    <source>
        <dbReference type="ARBA" id="ARBA00022617"/>
    </source>
</evidence>
<dbReference type="Pfam" id="PF00067">
    <property type="entry name" value="p450"/>
    <property type="match status" value="1"/>
</dbReference>
<dbReference type="GO" id="GO:0044550">
    <property type="term" value="P:secondary metabolite biosynthetic process"/>
    <property type="evidence" value="ECO:0007669"/>
    <property type="project" value="UniProtKB-ARBA"/>
</dbReference>
<comment type="cofactor">
    <cofactor evidence="1 10">
        <name>heme</name>
        <dbReference type="ChEBI" id="CHEBI:30413"/>
    </cofactor>
</comment>
<keyword evidence="5 10" id="KW-0479">Metal-binding</keyword>
<evidence type="ECO:0000256" key="2">
    <source>
        <dbReference type="ARBA" id="ARBA00004370"/>
    </source>
</evidence>
<evidence type="ECO:0000256" key="4">
    <source>
        <dbReference type="ARBA" id="ARBA00022692"/>
    </source>
</evidence>
<accession>A0AAP0L4V1</accession>
<evidence type="ECO:0000256" key="8">
    <source>
        <dbReference type="ARBA" id="ARBA00023004"/>
    </source>
</evidence>
<dbReference type="GO" id="GO:0005506">
    <property type="term" value="F:iron ion binding"/>
    <property type="evidence" value="ECO:0007669"/>
    <property type="project" value="InterPro"/>
</dbReference>
<dbReference type="InterPro" id="IPR050651">
    <property type="entry name" value="Plant_Cytochrome_P450_Monoox"/>
</dbReference>
<dbReference type="InterPro" id="IPR002401">
    <property type="entry name" value="Cyt_P450_E_grp-I"/>
</dbReference>
<dbReference type="GO" id="GO:0016020">
    <property type="term" value="C:membrane"/>
    <property type="evidence" value="ECO:0007669"/>
    <property type="project" value="UniProtKB-SubCell"/>
</dbReference>
<dbReference type="PRINTS" id="PR00463">
    <property type="entry name" value="EP450I"/>
</dbReference>
<evidence type="ECO:0000256" key="10">
    <source>
        <dbReference type="PIRSR" id="PIRSR602401-1"/>
    </source>
</evidence>
<dbReference type="InterPro" id="IPR017972">
    <property type="entry name" value="Cyt_P450_CS"/>
</dbReference>
<dbReference type="GO" id="GO:0020037">
    <property type="term" value="F:heme binding"/>
    <property type="evidence" value="ECO:0007669"/>
    <property type="project" value="InterPro"/>
</dbReference>
<keyword evidence="9" id="KW-0472">Membrane</keyword>
<comment type="caution">
    <text evidence="12">The sequence shown here is derived from an EMBL/GenBank/DDBJ whole genome shotgun (WGS) entry which is preliminary data.</text>
</comment>
<keyword evidence="8 10" id="KW-0408">Iron</keyword>
<evidence type="ECO:0000313" key="12">
    <source>
        <dbReference type="EMBL" id="KAK9164030.1"/>
    </source>
</evidence>
<reference evidence="12 13" key="1">
    <citation type="submission" date="2024-01" db="EMBL/GenBank/DDBJ databases">
        <title>Genome assemblies of Stephania.</title>
        <authorList>
            <person name="Yang L."/>
        </authorList>
    </citation>
    <scope>NUCLEOTIDE SEQUENCE [LARGE SCALE GENOMIC DNA]</scope>
    <source>
        <strain evidence="12">YNDBR</strain>
        <tissue evidence="12">Leaf</tissue>
    </source>
</reference>
<proteinExistence type="inferred from homology"/>
<evidence type="ECO:0000256" key="1">
    <source>
        <dbReference type="ARBA" id="ARBA00001971"/>
    </source>
</evidence>
<dbReference type="PROSITE" id="PS00086">
    <property type="entry name" value="CYTOCHROME_P450"/>
    <property type="match status" value="1"/>
</dbReference>